<evidence type="ECO:0000313" key="2">
    <source>
        <dbReference type="Proteomes" id="UP000244338"/>
    </source>
</evidence>
<reference evidence="2" key="1">
    <citation type="journal article" date="2018" name="Sci. Rep.">
        <title>Lignite coal burning seam in the remote Altai Mountains harbors a hydrogen-driven thermophilic microbial community.</title>
        <authorList>
            <person name="Kadnikov V.V."/>
            <person name="Mardanov A.V."/>
            <person name="Ivasenko D.A."/>
            <person name="Antsiferov D.V."/>
            <person name="Beletsky A.V."/>
            <person name="Karnachuk O.V."/>
            <person name="Ravin N.V."/>
        </authorList>
    </citation>
    <scope>NUCLEOTIDE SEQUENCE [LARGE SCALE GENOMIC DNA]</scope>
</reference>
<evidence type="ECO:0008006" key="3">
    <source>
        <dbReference type="Google" id="ProtNLM"/>
    </source>
</evidence>
<name>A0A2R6Y0M3_9BACL</name>
<dbReference type="Proteomes" id="UP000244338">
    <property type="component" value="Unassembled WGS sequence"/>
</dbReference>
<organism evidence="1 2">
    <name type="scientific">Candidatus Carbonibacillus altaicus</name>
    <dbReference type="NCBI Taxonomy" id="2163959"/>
    <lineage>
        <taxon>Bacteria</taxon>
        <taxon>Bacillati</taxon>
        <taxon>Bacillota</taxon>
        <taxon>Bacilli</taxon>
        <taxon>Bacillales</taxon>
        <taxon>Candidatus Carbonibacillus</taxon>
    </lineage>
</organism>
<dbReference type="EMBL" id="PEBX01000039">
    <property type="protein sequence ID" value="PTQ56195.1"/>
    <property type="molecule type" value="Genomic_DNA"/>
</dbReference>
<protein>
    <recommendedName>
        <fullName evidence="3">Flagellar protein FliT</fullName>
    </recommendedName>
</protein>
<sequence length="115" mass="13508">MTDYATWRRWTEEALSAARERDFVRLEAALEKRDQWIEAARRSFACRHAASSVREWPSVLQEEAKHLEEKLREALLDMQKDLSQELITARRTQVMEQAYQGTGFDVTGGFFDVKR</sequence>
<evidence type="ECO:0000313" key="1">
    <source>
        <dbReference type="EMBL" id="PTQ56195.1"/>
    </source>
</evidence>
<gene>
    <name evidence="1" type="ORF">BSOLF_0582</name>
</gene>
<comment type="caution">
    <text evidence="1">The sequence shown here is derived from an EMBL/GenBank/DDBJ whole genome shotgun (WGS) entry which is preliminary data.</text>
</comment>
<dbReference type="AlphaFoldDB" id="A0A2R6Y0M3"/>
<proteinExistence type="predicted"/>
<accession>A0A2R6Y0M3</accession>